<feature type="region of interest" description="Disordered" evidence="2">
    <location>
        <begin position="1"/>
        <end position="29"/>
    </location>
</feature>
<dbReference type="InterPro" id="IPR007470">
    <property type="entry name" value="HemX"/>
</dbReference>
<dbReference type="OrthoDB" id="5739852at2"/>
<proteinExistence type="predicted"/>
<evidence type="ECO:0000313" key="5">
    <source>
        <dbReference type="Proteomes" id="UP000078224"/>
    </source>
</evidence>
<reference evidence="4 5" key="1">
    <citation type="submission" date="2016-04" db="EMBL/GenBank/DDBJ databases">
        <title>ATOL: Assembling a taxonomically balanced genome-scale reconstruction of the evolutionary history of the Enterobacteriaceae.</title>
        <authorList>
            <person name="Plunkett G.III."/>
            <person name="Neeno-Eckwall E.C."/>
            <person name="Glasner J.D."/>
            <person name="Perna N.T."/>
        </authorList>
    </citation>
    <scope>NUCLEOTIDE SEQUENCE [LARGE SCALE GENOMIC DNA]</scope>
    <source>
        <strain evidence="4 5">ATCC 35613</strain>
    </source>
</reference>
<dbReference type="PANTHER" id="PTHR38043">
    <property type="entry name" value="PROTEIN HEMX"/>
    <property type="match status" value="1"/>
</dbReference>
<comment type="caution">
    <text evidence="4">The sequence shown here is derived from an EMBL/GenBank/DDBJ whole genome shotgun (WGS) entry which is preliminary data.</text>
</comment>
<feature type="region of interest" description="Disordered" evidence="2">
    <location>
        <begin position="380"/>
        <end position="426"/>
    </location>
</feature>
<keyword evidence="3" id="KW-0812">Transmembrane</keyword>
<keyword evidence="1" id="KW-0175">Coiled coil</keyword>
<dbReference type="PATRIC" id="fig|1354272.4.peg.1927"/>
<dbReference type="PANTHER" id="PTHR38043:SF1">
    <property type="entry name" value="PROTEIN HEMX"/>
    <property type="match status" value="1"/>
</dbReference>
<name>A0A1B7JVG7_9GAMM</name>
<dbReference type="NCBIfam" id="NF008173">
    <property type="entry name" value="PRK10920.1"/>
    <property type="match status" value="1"/>
</dbReference>
<dbReference type="EMBL" id="LXEW01000027">
    <property type="protein sequence ID" value="OAT51896.1"/>
    <property type="molecule type" value="Genomic_DNA"/>
</dbReference>
<accession>A0A1B7JVG7</accession>
<gene>
    <name evidence="4" type="ORF">M998_1891</name>
</gene>
<keyword evidence="3" id="KW-0472">Membrane</keyword>
<dbReference type="AlphaFoldDB" id="A0A1B7JVG7"/>
<evidence type="ECO:0000313" key="4">
    <source>
        <dbReference type="EMBL" id="OAT51896.1"/>
    </source>
</evidence>
<keyword evidence="5" id="KW-1185">Reference proteome</keyword>
<dbReference type="Pfam" id="PF04375">
    <property type="entry name" value="HemX"/>
    <property type="match status" value="1"/>
</dbReference>
<evidence type="ECO:0000256" key="3">
    <source>
        <dbReference type="SAM" id="Phobius"/>
    </source>
</evidence>
<keyword evidence="3" id="KW-1133">Transmembrane helix</keyword>
<sequence length="426" mass="47214">MTEQEKTTETANDEKVADKQDRRQVKPASEQKRSGLVVGIIAIAIIIAIGGSLYYFNQQNNSTLVNENNVLKQQLNELIEQQNTDSQRLDALIAANSELRNHAREYEEQLNRRMQELQAHVTALSSTDVKSWLIAQADFMVKMAGRKLWNDHDPVTAAVLLKSADNSLAEMNDPSLLDIRKSINNDIGRLAAINQVDYDGIILRLNQLSNEVDNLRLADLNSGDAKSDDNSGEVSEDISDWKQNLSRSWKSFTSDFVTVRARDGSEAPLLAPNQDIYLRENIRSQLLIAAQAVPRYQEETYKQSLEQASTWVRAYFDVDAPATKAFLSEIDDLINQPIATEMPEALESQAKLEKLMQTRVRSLLSQTNDGAVDASDTIEAASDAAKAATDVADTTIPEDAQTQAVEPQKEAKSAPIEAAQPTENKG</sequence>
<dbReference type="Proteomes" id="UP000078224">
    <property type="component" value="Unassembled WGS sequence"/>
</dbReference>
<organism evidence="4 5">
    <name type="scientific">Providencia heimbachae ATCC 35613</name>
    <dbReference type="NCBI Taxonomy" id="1354272"/>
    <lineage>
        <taxon>Bacteria</taxon>
        <taxon>Pseudomonadati</taxon>
        <taxon>Pseudomonadota</taxon>
        <taxon>Gammaproteobacteria</taxon>
        <taxon>Enterobacterales</taxon>
        <taxon>Morganellaceae</taxon>
        <taxon>Providencia</taxon>
    </lineage>
</organism>
<feature type="transmembrane region" description="Helical" evidence="3">
    <location>
        <begin position="36"/>
        <end position="56"/>
    </location>
</feature>
<dbReference type="RefSeq" id="WP_068908596.1">
    <property type="nucleotide sequence ID" value="NZ_LXEW01000027.1"/>
</dbReference>
<feature type="compositionally biased region" description="Low complexity" evidence="2">
    <location>
        <begin position="380"/>
        <end position="395"/>
    </location>
</feature>
<protein>
    <submittedName>
        <fullName evidence="4">HemX family protein</fullName>
    </submittedName>
</protein>
<evidence type="ECO:0000256" key="2">
    <source>
        <dbReference type="SAM" id="MobiDB-lite"/>
    </source>
</evidence>
<evidence type="ECO:0000256" key="1">
    <source>
        <dbReference type="SAM" id="Coils"/>
    </source>
</evidence>
<feature type="coiled-coil region" evidence="1">
    <location>
        <begin position="61"/>
        <end position="127"/>
    </location>
</feature>